<dbReference type="EMBL" id="JABSTR010000001">
    <property type="protein sequence ID" value="KAH9361804.1"/>
    <property type="molecule type" value="Genomic_DNA"/>
</dbReference>
<feature type="region of interest" description="Disordered" evidence="1">
    <location>
        <begin position="274"/>
        <end position="295"/>
    </location>
</feature>
<feature type="region of interest" description="Disordered" evidence="1">
    <location>
        <begin position="421"/>
        <end position="551"/>
    </location>
</feature>
<feature type="compositionally biased region" description="Basic residues" evidence="1">
    <location>
        <begin position="432"/>
        <end position="445"/>
    </location>
</feature>
<reference evidence="2 3" key="1">
    <citation type="journal article" date="2020" name="Cell">
        <title>Large-Scale Comparative Analyses of Tick Genomes Elucidate Their Genetic Diversity and Vector Capacities.</title>
        <authorList>
            <consortium name="Tick Genome and Microbiome Consortium (TIGMIC)"/>
            <person name="Jia N."/>
            <person name="Wang J."/>
            <person name="Shi W."/>
            <person name="Du L."/>
            <person name="Sun Y."/>
            <person name="Zhan W."/>
            <person name="Jiang J.F."/>
            <person name="Wang Q."/>
            <person name="Zhang B."/>
            <person name="Ji P."/>
            <person name="Bell-Sakyi L."/>
            <person name="Cui X.M."/>
            <person name="Yuan T.T."/>
            <person name="Jiang B.G."/>
            <person name="Yang W.F."/>
            <person name="Lam T.T."/>
            <person name="Chang Q.C."/>
            <person name="Ding S.J."/>
            <person name="Wang X.J."/>
            <person name="Zhu J.G."/>
            <person name="Ruan X.D."/>
            <person name="Zhao L."/>
            <person name="Wei J.T."/>
            <person name="Ye R.Z."/>
            <person name="Que T.C."/>
            <person name="Du C.H."/>
            <person name="Zhou Y.H."/>
            <person name="Cheng J.X."/>
            <person name="Dai P.F."/>
            <person name="Guo W.B."/>
            <person name="Han X.H."/>
            <person name="Huang E.J."/>
            <person name="Li L.F."/>
            <person name="Wei W."/>
            <person name="Gao Y.C."/>
            <person name="Liu J.Z."/>
            <person name="Shao H.Z."/>
            <person name="Wang X."/>
            <person name="Wang C.C."/>
            <person name="Yang T.C."/>
            <person name="Huo Q.B."/>
            <person name="Li W."/>
            <person name="Chen H.Y."/>
            <person name="Chen S.E."/>
            <person name="Zhou L.G."/>
            <person name="Ni X.B."/>
            <person name="Tian J.H."/>
            <person name="Sheng Y."/>
            <person name="Liu T."/>
            <person name="Pan Y.S."/>
            <person name="Xia L.Y."/>
            <person name="Li J."/>
            <person name="Zhao F."/>
            <person name="Cao W.C."/>
        </authorList>
    </citation>
    <scope>NUCLEOTIDE SEQUENCE [LARGE SCALE GENOMIC DNA]</scope>
    <source>
        <strain evidence="2">HaeL-2018</strain>
    </source>
</reference>
<comment type="caution">
    <text evidence="2">The sequence shown here is derived from an EMBL/GenBank/DDBJ whole genome shotgun (WGS) entry which is preliminary data.</text>
</comment>
<evidence type="ECO:0000256" key="1">
    <source>
        <dbReference type="SAM" id="MobiDB-lite"/>
    </source>
</evidence>
<dbReference type="AlphaFoldDB" id="A0A9J6FIV1"/>
<evidence type="ECO:0000313" key="2">
    <source>
        <dbReference type="EMBL" id="KAH9361804.1"/>
    </source>
</evidence>
<accession>A0A9J6FIV1</accession>
<evidence type="ECO:0000313" key="3">
    <source>
        <dbReference type="Proteomes" id="UP000821853"/>
    </source>
</evidence>
<keyword evidence="3" id="KW-1185">Reference proteome</keyword>
<protein>
    <submittedName>
        <fullName evidence="2">Uncharacterized protein</fullName>
    </submittedName>
</protein>
<gene>
    <name evidence="2" type="ORF">HPB48_003787</name>
</gene>
<sequence>MRKGRQASELPQSCHGTVSLPTRSGDRCVYYKTPARKLGRCETNAGAKRYVYDQLTETAGIIARAGQKSAGTNGKGRTRRSFRSTNYVRRRAYPRRATRWQRVQLLPTQRSAEMCSTAGAALPAALGRRARPSAVGCPAGGRLIRANFRLRTRRSLARRKAARPSRRSSCIDGVRARSESPHDGGIIRYTTEGARHKQEENTGKMLNTRPARGETFEGQTASSSLLCPLGPARSIRPPREENPAAPQARVFSAPARVIRLINARSGTALLLSSRRSNHRNETHASLRNHNDGPDARRTRKVTRFCAVDDGWVHNQGIAQDPLDEHPYKGRLRLLMFVTQHVTTTYMTNIWARRQAPHGNETKERRVFGAYALRFRVKALSAPLFCEESWCGGRHGSLPTPQYPFGQFIKLALATRLVPATDTTDDGSTALGRSRRGRISGVRKRAPPTPPAEGDRCSASSVAPRGAINEAPQRTAPEAADRAGPRLIISRTNREGYGVGKEGAEKGSNKARPVGPLSCVCGAGRRRDVIDSPRPLGQPRDRSGKAPSCSAT</sequence>
<dbReference type="VEuPathDB" id="VectorBase:HLOH_061958"/>
<feature type="compositionally biased region" description="Basic and acidic residues" evidence="1">
    <location>
        <begin position="278"/>
        <end position="295"/>
    </location>
</feature>
<proteinExistence type="predicted"/>
<name>A0A9J6FIV1_HAELO</name>
<dbReference type="Proteomes" id="UP000821853">
    <property type="component" value="Chromosome 1"/>
</dbReference>
<organism evidence="2 3">
    <name type="scientific">Haemaphysalis longicornis</name>
    <name type="common">Bush tick</name>
    <dbReference type="NCBI Taxonomy" id="44386"/>
    <lineage>
        <taxon>Eukaryota</taxon>
        <taxon>Metazoa</taxon>
        <taxon>Ecdysozoa</taxon>
        <taxon>Arthropoda</taxon>
        <taxon>Chelicerata</taxon>
        <taxon>Arachnida</taxon>
        <taxon>Acari</taxon>
        <taxon>Parasitiformes</taxon>
        <taxon>Ixodida</taxon>
        <taxon>Ixodoidea</taxon>
        <taxon>Ixodidae</taxon>
        <taxon>Haemaphysalinae</taxon>
        <taxon>Haemaphysalis</taxon>
    </lineage>
</organism>
<feature type="region of interest" description="Disordered" evidence="1">
    <location>
        <begin position="162"/>
        <end position="185"/>
    </location>
</feature>